<dbReference type="Gene3D" id="1.10.287.110">
    <property type="entry name" value="DnaJ domain"/>
    <property type="match status" value="1"/>
</dbReference>
<keyword evidence="5" id="KW-1185">Reference proteome</keyword>
<gene>
    <name evidence="4" type="ORF">GIB67_001794</name>
</gene>
<feature type="compositionally biased region" description="Basic residues" evidence="2">
    <location>
        <begin position="1"/>
        <end position="21"/>
    </location>
</feature>
<dbReference type="SUPFAM" id="SSF46565">
    <property type="entry name" value="Chaperone J-domain"/>
    <property type="match status" value="1"/>
</dbReference>
<dbReference type="AlphaFoldDB" id="A0A7J7LBR1"/>
<sequence length="665" mass="75438">MFRGRFQSRAHSGRTLRKCKGKINSEPKVLIDVDSADEVPESSQQGTLGPDQMSKIKTSPIKSFITIHDDDSDDAGGHDVDRCVDSRKKSRPFSSQSCSFKKRDSAANQFIKQGLPFRLSKCKRTYSQKTPPRNYFRSHPLSESSSSESDNSDCELMDDSSGKIREEWEKAASKKKVFVDVTSSGLNNQVSSSGSNGVTEKIIEQDDTTKFQEEASVCSSSFKSNDDFIKSPAFIPPSTEFMEDTFFANNPVPEMDTTFEWGIPPHSETQSKDIHNSCCNAGLQESRNILPGEPSSLHAELDGDLGVAHADGGTREKEEQVCGNPYWRTRKSGEGLSANVNDCADLNKEINQEHFNQNAESPKVREYDSVNFEKSRKSCSGEPCLFSRQPCVETKISEDNNETVFNRVSFQTTQLGEETEVDQSACLHQNQKSHSQELSCNSQLDKSELSRRRACFRDEEDPILNLACQTLSEGEGSGFIPRRDDCAEDMPELQSTIIGEREKLKETDEYKRAAEEEWASRQQQLLVQAEEAQEAKRLRKRKRVETLRIQDMERRQKQRVEEMRETRRKDEETINMKEQLRVDIRKELARLEIKVSDMTSLLRSLGVNVAGGHFPALRQVHTAYKQALLKFHPDRASRSTIREQVEAEEKFKLISRLKEKLLPAL</sequence>
<feature type="coiled-coil region" evidence="1">
    <location>
        <begin position="535"/>
        <end position="594"/>
    </location>
</feature>
<proteinExistence type="predicted"/>
<dbReference type="Proteomes" id="UP000541444">
    <property type="component" value="Unassembled WGS sequence"/>
</dbReference>
<evidence type="ECO:0000313" key="5">
    <source>
        <dbReference type="Proteomes" id="UP000541444"/>
    </source>
</evidence>
<feature type="region of interest" description="Disordered" evidence="2">
    <location>
        <begin position="122"/>
        <end position="158"/>
    </location>
</feature>
<dbReference type="EMBL" id="JACGCM010002404">
    <property type="protein sequence ID" value="KAF6140053.1"/>
    <property type="molecule type" value="Genomic_DNA"/>
</dbReference>
<evidence type="ECO:0000256" key="2">
    <source>
        <dbReference type="SAM" id="MobiDB-lite"/>
    </source>
</evidence>
<dbReference type="PANTHER" id="PTHR36335:SF1">
    <property type="entry name" value="CHAPERONE DNAJ-DOMAIN SUPERFAMILY PROTEIN"/>
    <property type="match status" value="1"/>
</dbReference>
<feature type="region of interest" description="Disordered" evidence="2">
    <location>
        <begin position="1"/>
        <end position="104"/>
    </location>
</feature>
<feature type="compositionally biased region" description="Basic and acidic residues" evidence="2">
    <location>
        <begin position="75"/>
        <end position="87"/>
    </location>
</feature>
<accession>A0A7J7LBR1</accession>
<organism evidence="4 5">
    <name type="scientific">Kingdonia uniflora</name>
    <dbReference type="NCBI Taxonomy" id="39325"/>
    <lineage>
        <taxon>Eukaryota</taxon>
        <taxon>Viridiplantae</taxon>
        <taxon>Streptophyta</taxon>
        <taxon>Embryophyta</taxon>
        <taxon>Tracheophyta</taxon>
        <taxon>Spermatophyta</taxon>
        <taxon>Magnoliopsida</taxon>
        <taxon>Ranunculales</taxon>
        <taxon>Circaeasteraceae</taxon>
        <taxon>Kingdonia</taxon>
    </lineage>
</organism>
<feature type="domain" description="J" evidence="3">
    <location>
        <begin position="600"/>
        <end position="665"/>
    </location>
</feature>
<dbReference type="PANTHER" id="PTHR36335">
    <property type="entry name" value="CHAPERONE DNAJ-DOMAIN SUPERFAMILY PROTEIN"/>
    <property type="match status" value="1"/>
</dbReference>
<dbReference type="InterPro" id="IPR001623">
    <property type="entry name" value="DnaJ_domain"/>
</dbReference>
<dbReference type="CDD" id="cd06257">
    <property type="entry name" value="DnaJ"/>
    <property type="match status" value="1"/>
</dbReference>
<evidence type="ECO:0000259" key="3">
    <source>
        <dbReference type="PROSITE" id="PS50076"/>
    </source>
</evidence>
<keyword evidence="1" id="KW-0175">Coiled coil</keyword>
<dbReference type="InterPro" id="IPR036869">
    <property type="entry name" value="J_dom_sf"/>
</dbReference>
<dbReference type="PROSITE" id="PS50076">
    <property type="entry name" value="DNAJ_2"/>
    <property type="match status" value="1"/>
</dbReference>
<dbReference type="OrthoDB" id="498970at2759"/>
<comment type="caution">
    <text evidence="4">The sequence shown here is derived from an EMBL/GenBank/DDBJ whole genome shotgun (WGS) entry which is preliminary data.</text>
</comment>
<protein>
    <recommendedName>
        <fullName evidence="3">J domain-containing protein</fullName>
    </recommendedName>
</protein>
<name>A0A7J7LBR1_9MAGN</name>
<evidence type="ECO:0000313" key="4">
    <source>
        <dbReference type="EMBL" id="KAF6140053.1"/>
    </source>
</evidence>
<reference evidence="4 5" key="1">
    <citation type="journal article" date="2020" name="IScience">
        <title>Genome Sequencing of the Endangered Kingdonia uniflora (Circaeasteraceae, Ranunculales) Reveals Potential Mechanisms of Evolutionary Specialization.</title>
        <authorList>
            <person name="Sun Y."/>
            <person name="Deng T."/>
            <person name="Zhang A."/>
            <person name="Moore M.J."/>
            <person name="Landis J.B."/>
            <person name="Lin N."/>
            <person name="Zhang H."/>
            <person name="Zhang X."/>
            <person name="Huang J."/>
            <person name="Zhang X."/>
            <person name="Sun H."/>
            <person name="Wang H."/>
        </authorList>
    </citation>
    <scope>NUCLEOTIDE SEQUENCE [LARGE SCALE GENOMIC DNA]</scope>
    <source>
        <strain evidence="4">TB1705</strain>
        <tissue evidence="4">Leaf</tissue>
    </source>
</reference>
<evidence type="ECO:0000256" key="1">
    <source>
        <dbReference type="SAM" id="Coils"/>
    </source>
</evidence>